<sequence length="313" mass="33902">MKNVTMNNIKTKYLGGMIGSALGDAIGELAFLYRKKEDLCAQLDRLKGFRYTDDSAMAIGLAESITKKGCLDQQDLGETFKNNFHKEPWRGYASGPPTIFSMVEQLGITYAEAAGTLFGGTGSLGNGAAMRVVPVGLFFHNSSDLYEMARMSAAVTHAHPVGIDGAAVQAKAIALAVKLDQREAFPSETFTNTLRDFAGTPEMKEKMVLVQESINANTTPPFAAEQLGRSVAVHESLPFALFSFLRHPKSFEDCLFCAILHGGDRDTLGAMACAISGAYVGIKAIPESWREKLENRSYIEDLAVRLSEITPAS</sequence>
<dbReference type="Gene3D" id="1.10.4080.10">
    <property type="entry name" value="ADP-ribosylation/Crystallin J1"/>
    <property type="match status" value="1"/>
</dbReference>
<dbReference type="GO" id="GO:0016787">
    <property type="term" value="F:hydrolase activity"/>
    <property type="evidence" value="ECO:0007669"/>
    <property type="project" value="UniProtKB-KW"/>
</dbReference>
<evidence type="ECO:0000313" key="3">
    <source>
        <dbReference type="EMBL" id="GAF67560.1"/>
    </source>
</evidence>
<dbReference type="AlphaFoldDB" id="X0SUU3"/>
<dbReference type="InterPro" id="IPR050792">
    <property type="entry name" value="ADP-ribosylglycohydrolase"/>
</dbReference>
<dbReference type="EMBL" id="BARS01006284">
    <property type="protein sequence ID" value="GAF67560.1"/>
    <property type="molecule type" value="Genomic_DNA"/>
</dbReference>
<dbReference type="PANTHER" id="PTHR16222">
    <property type="entry name" value="ADP-RIBOSYLGLYCOHYDROLASE"/>
    <property type="match status" value="1"/>
</dbReference>
<accession>X0SUU3</accession>
<evidence type="ECO:0008006" key="4">
    <source>
        <dbReference type="Google" id="ProtNLM"/>
    </source>
</evidence>
<keyword evidence="2" id="KW-0378">Hydrolase</keyword>
<evidence type="ECO:0000256" key="1">
    <source>
        <dbReference type="ARBA" id="ARBA00010702"/>
    </source>
</evidence>
<reference evidence="3" key="1">
    <citation type="journal article" date="2014" name="Front. Microbiol.">
        <title>High frequency of phylogenetically diverse reductive dehalogenase-homologous genes in deep subseafloor sedimentary metagenomes.</title>
        <authorList>
            <person name="Kawai M."/>
            <person name="Futagami T."/>
            <person name="Toyoda A."/>
            <person name="Takaki Y."/>
            <person name="Nishi S."/>
            <person name="Hori S."/>
            <person name="Arai W."/>
            <person name="Tsubouchi T."/>
            <person name="Morono Y."/>
            <person name="Uchiyama I."/>
            <person name="Ito T."/>
            <person name="Fujiyama A."/>
            <person name="Inagaki F."/>
            <person name="Takami H."/>
        </authorList>
    </citation>
    <scope>NUCLEOTIDE SEQUENCE</scope>
    <source>
        <strain evidence="3">Expedition CK06-06</strain>
    </source>
</reference>
<protein>
    <recommendedName>
        <fullName evidence="4">ADP-ribosylglycohydrolase</fullName>
    </recommendedName>
</protein>
<proteinExistence type="inferred from homology"/>
<name>X0SUU3_9ZZZZ</name>
<gene>
    <name evidence="3" type="ORF">S01H1_12268</name>
</gene>
<dbReference type="PANTHER" id="PTHR16222:SF24">
    <property type="entry name" value="ADP-RIBOSYLHYDROLASE ARH3"/>
    <property type="match status" value="1"/>
</dbReference>
<dbReference type="SUPFAM" id="SSF101478">
    <property type="entry name" value="ADP-ribosylglycohydrolase"/>
    <property type="match status" value="1"/>
</dbReference>
<dbReference type="InterPro" id="IPR005502">
    <property type="entry name" value="Ribosyl_crysJ1"/>
</dbReference>
<organism evidence="3">
    <name type="scientific">marine sediment metagenome</name>
    <dbReference type="NCBI Taxonomy" id="412755"/>
    <lineage>
        <taxon>unclassified sequences</taxon>
        <taxon>metagenomes</taxon>
        <taxon>ecological metagenomes</taxon>
    </lineage>
</organism>
<dbReference type="InterPro" id="IPR036705">
    <property type="entry name" value="Ribosyl_crysJ1_sf"/>
</dbReference>
<comment type="similarity">
    <text evidence="1">Belongs to the ADP-ribosylglycohydrolase family.</text>
</comment>
<evidence type="ECO:0000256" key="2">
    <source>
        <dbReference type="ARBA" id="ARBA00022801"/>
    </source>
</evidence>
<comment type="caution">
    <text evidence="3">The sequence shown here is derived from an EMBL/GenBank/DDBJ whole genome shotgun (WGS) entry which is preliminary data.</text>
</comment>
<dbReference type="Pfam" id="PF03747">
    <property type="entry name" value="ADP_ribosyl_GH"/>
    <property type="match status" value="1"/>
</dbReference>